<proteinExistence type="predicted"/>
<comment type="caution">
    <text evidence="1">The sequence shown here is derived from an EMBL/GenBank/DDBJ whole genome shotgun (WGS) entry which is preliminary data.</text>
</comment>
<name>A0A0R1MIZ6_9LACO</name>
<dbReference type="AlphaFoldDB" id="A0A0R1MIZ6"/>
<gene>
    <name evidence="1" type="ORF">FC92_GL001068</name>
</gene>
<dbReference type="STRING" id="1423759.FC92_GL001068"/>
<keyword evidence="2" id="KW-1185">Reference proteome</keyword>
<dbReference type="EMBL" id="AZDX01000003">
    <property type="protein sequence ID" value="KRL07997.1"/>
    <property type="molecule type" value="Genomic_DNA"/>
</dbReference>
<sequence length="84" mass="9957">MLIGNIIDVNDKVYTLSIYTSFGILTKKYREDQLEKMMSKLYIITNRKTGDIVRRFDARYKARGYIDGFTDDEREQYSITETNI</sequence>
<evidence type="ECO:0000313" key="2">
    <source>
        <dbReference type="Proteomes" id="UP000051448"/>
    </source>
</evidence>
<organism evidence="1 2">
    <name type="scientific">Liquorilactobacillus hordei DSM 19519</name>
    <dbReference type="NCBI Taxonomy" id="1423759"/>
    <lineage>
        <taxon>Bacteria</taxon>
        <taxon>Bacillati</taxon>
        <taxon>Bacillota</taxon>
        <taxon>Bacilli</taxon>
        <taxon>Lactobacillales</taxon>
        <taxon>Lactobacillaceae</taxon>
        <taxon>Liquorilactobacillus</taxon>
    </lineage>
</organism>
<evidence type="ECO:0000313" key="1">
    <source>
        <dbReference type="EMBL" id="KRL07997.1"/>
    </source>
</evidence>
<dbReference type="Proteomes" id="UP000051448">
    <property type="component" value="Unassembled WGS sequence"/>
</dbReference>
<accession>A0A0R1MIZ6</accession>
<dbReference type="PATRIC" id="fig|1423759.3.peg.1127"/>
<reference evidence="1 2" key="1">
    <citation type="journal article" date="2015" name="Genome Announc.">
        <title>Expanding the biotechnology potential of lactobacilli through comparative genomics of 213 strains and associated genera.</title>
        <authorList>
            <person name="Sun Z."/>
            <person name="Harris H.M."/>
            <person name="McCann A."/>
            <person name="Guo C."/>
            <person name="Argimon S."/>
            <person name="Zhang W."/>
            <person name="Yang X."/>
            <person name="Jeffery I.B."/>
            <person name="Cooney J.C."/>
            <person name="Kagawa T.F."/>
            <person name="Liu W."/>
            <person name="Song Y."/>
            <person name="Salvetti E."/>
            <person name="Wrobel A."/>
            <person name="Rasinkangas P."/>
            <person name="Parkhill J."/>
            <person name="Rea M.C."/>
            <person name="O'Sullivan O."/>
            <person name="Ritari J."/>
            <person name="Douillard F.P."/>
            <person name="Paul Ross R."/>
            <person name="Yang R."/>
            <person name="Briner A.E."/>
            <person name="Felis G.E."/>
            <person name="de Vos W.M."/>
            <person name="Barrangou R."/>
            <person name="Klaenhammer T.R."/>
            <person name="Caufield P.W."/>
            <person name="Cui Y."/>
            <person name="Zhang H."/>
            <person name="O'Toole P.W."/>
        </authorList>
    </citation>
    <scope>NUCLEOTIDE SEQUENCE [LARGE SCALE GENOMIC DNA]</scope>
    <source>
        <strain evidence="1 2">DSM 19519</strain>
    </source>
</reference>
<protein>
    <submittedName>
        <fullName evidence="1">Uncharacterized protein</fullName>
    </submittedName>
</protein>